<reference evidence="2 3" key="1">
    <citation type="submission" date="2019-12" db="EMBL/GenBank/DDBJ databases">
        <authorList>
            <person name="Alioto T."/>
            <person name="Alioto T."/>
            <person name="Gomez Garrido J."/>
        </authorList>
    </citation>
    <scope>NUCLEOTIDE SEQUENCE [LARGE SCALE GENOMIC DNA]</scope>
</reference>
<dbReference type="GO" id="GO:0004672">
    <property type="term" value="F:protein kinase activity"/>
    <property type="evidence" value="ECO:0007669"/>
    <property type="project" value="InterPro"/>
</dbReference>
<evidence type="ECO:0000313" key="2">
    <source>
        <dbReference type="EMBL" id="CAA3018249.1"/>
    </source>
</evidence>
<dbReference type="GO" id="GO:0005737">
    <property type="term" value="C:cytoplasm"/>
    <property type="evidence" value="ECO:0007669"/>
    <property type="project" value="TreeGrafter"/>
</dbReference>
<dbReference type="Pfam" id="PF07714">
    <property type="entry name" value="PK_Tyr_Ser-Thr"/>
    <property type="match status" value="1"/>
</dbReference>
<dbReference type="Gene3D" id="1.10.510.10">
    <property type="entry name" value="Transferase(Phosphotransferase) domain 1"/>
    <property type="match status" value="1"/>
</dbReference>
<dbReference type="CDD" id="cd13999">
    <property type="entry name" value="STKc_MAP3K-like"/>
    <property type="match status" value="1"/>
</dbReference>
<protein>
    <submittedName>
        <fullName evidence="2">Serine threonine- kinase HT1</fullName>
    </submittedName>
</protein>
<dbReference type="InterPro" id="IPR001245">
    <property type="entry name" value="Ser-Thr/Tyr_kinase_cat_dom"/>
</dbReference>
<dbReference type="InterPro" id="IPR000719">
    <property type="entry name" value="Prot_kinase_dom"/>
</dbReference>
<dbReference type="InterPro" id="IPR050167">
    <property type="entry name" value="Ser_Thr_protein_kinase"/>
</dbReference>
<evidence type="ECO:0000313" key="3">
    <source>
        <dbReference type="Proteomes" id="UP000594638"/>
    </source>
</evidence>
<dbReference type="EMBL" id="CACTIH010007806">
    <property type="protein sequence ID" value="CAA3018249.1"/>
    <property type="molecule type" value="Genomic_DNA"/>
</dbReference>
<name>A0A8S0UF09_OLEEU</name>
<dbReference type="PROSITE" id="PS00108">
    <property type="entry name" value="PROTEIN_KINASE_ST"/>
    <property type="match status" value="1"/>
</dbReference>
<keyword evidence="3" id="KW-1185">Reference proteome</keyword>
<organism evidence="2 3">
    <name type="scientific">Olea europaea subsp. europaea</name>
    <dbReference type="NCBI Taxonomy" id="158383"/>
    <lineage>
        <taxon>Eukaryota</taxon>
        <taxon>Viridiplantae</taxon>
        <taxon>Streptophyta</taxon>
        <taxon>Embryophyta</taxon>
        <taxon>Tracheophyta</taxon>
        <taxon>Spermatophyta</taxon>
        <taxon>Magnoliopsida</taxon>
        <taxon>eudicotyledons</taxon>
        <taxon>Gunneridae</taxon>
        <taxon>Pentapetalae</taxon>
        <taxon>asterids</taxon>
        <taxon>lamiids</taxon>
        <taxon>Lamiales</taxon>
        <taxon>Oleaceae</taxon>
        <taxon>Oleeae</taxon>
        <taxon>Olea</taxon>
    </lineage>
</organism>
<dbReference type="GO" id="GO:0007165">
    <property type="term" value="P:signal transduction"/>
    <property type="evidence" value="ECO:0007669"/>
    <property type="project" value="TreeGrafter"/>
</dbReference>
<dbReference type="InterPro" id="IPR008271">
    <property type="entry name" value="Ser/Thr_kinase_AS"/>
</dbReference>
<dbReference type="GO" id="GO:0005524">
    <property type="term" value="F:ATP binding"/>
    <property type="evidence" value="ECO:0007669"/>
    <property type="project" value="InterPro"/>
</dbReference>
<dbReference type="SUPFAM" id="SSF56112">
    <property type="entry name" value="Protein kinase-like (PK-like)"/>
    <property type="match status" value="1"/>
</dbReference>
<proteinExistence type="predicted"/>
<dbReference type="Gramene" id="OE9A075868T1">
    <property type="protein sequence ID" value="OE9A075868C1"/>
    <property type="gene ID" value="OE9A075868"/>
</dbReference>
<sequence length="381" mass="42672">MSCTAENIGKEEKCEKLTVNSIPISVEEDRFIIASVEGESSQNGLIMAFPNLPIDENVLVDPKLLFIGSEIAEGSHATFYKGRFGVQIVAIKVYNFGEELEEKALLESRFVREVTMMSKVKHENVLEFIGACKDPLMVIVTEFIPRMTLRKYLIDKRPEKLDLHIALSFSLDIAHAMDCLHANGIIHGDLKPDNLLLTADEKSVKLADFGRVREESFIDLKIVETGTYRWMAPELYNTVALRQGEKKYYNNKVDVYSFGMVLWALLTNHMPFEGMSNLQAAYAVVFKQKRPSLPDDISPNLAFIIQSCWVEDPDMRPSFSLIIQMLNVILSPPPAPSLPEPISSEAPTTNTSTIAKFSATAGGKFAFLRRLFAAKNARSSQ</sequence>
<dbReference type="PANTHER" id="PTHR23257">
    <property type="entry name" value="SERINE-THREONINE PROTEIN KINASE"/>
    <property type="match status" value="1"/>
</dbReference>
<evidence type="ECO:0000259" key="1">
    <source>
        <dbReference type="PROSITE" id="PS50011"/>
    </source>
</evidence>
<accession>A0A8S0UF09</accession>
<gene>
    <name evidence="2" type="ORF">OLEA9_A075868</name>
</gene>
<dbReference type="OrthoDB" id="4062651at2759"/>
<comment type="caution">
    <text evidence="2">The sequence shown here is derived from an EMBL/GenBank/DDBJ whole genome shotgun (WGS) entry which is preliminary data.</text>
</comment>
<dbReference type="Gene3D" id="3.30.200.20">
    <property type="entry name" value="Phosphorylase Kinase, domain 1"/>
    <property type="match status" value="1"/>
</dbReference>
<dbReference type="PROSITE" id="PS50011">
    <property type="entry name" value="PROTEIN_KINASE_DOM"/>
    <property type="match status" value="1"/>
</dbReference>
<keyword evidence="2" id="KW-0808">Transferase</keyword>
<dbReference type="Proteomes" id="UP000594638">
    <property type="component" value="Unassembled WGS sequence"/>
</dbReference>
<feature type="domain" description="Protein kinase" evidence="1">
    <location>
        <begin position="65"/>
        <end position="330"/>
    </location>
</feature>
<keyword evidence="2" id="KW-0418">Kinase</keyword>
<dbReference type="SMART" id="SM00220">
    <property type="entry name" value="S_TKc"/>
    <property type="match status" value="1"/>
</dbReference>
<dbReference type="InterPro" id="IPR011009">
    <property type="entry name" value="Kinase-like_dom_sf"/>
</dbReference>
<dbReference type="AlphaFoldDB" id="A0A8S0UF09"/>
<dbReference type="PANTHER" id="PTHR23257:SF779">
    <property type="entry name" value="PROTEIN KINASE SUPERFAMILY PROTEIN"/>
    <property type="match status" value="1"/>
</dbReference>